<evidence type="ECO:0000313" key="3">
    <source>
        <dbReference type="Proteomes" id="UP000297649"/>
    </source>
</evidence>
<dbReference type="CDD" id="cd08267">
    <property type="entry name" value="MDR1"/>
    <property type="match status" value="1"/>
</dbReference>
<dbReference type="SUPFAM" id="SSF51735">
    <property type="entry name" value="NAD(P)-binding Rossmann-fold domains"/>
    <property type="match status" value="1"/>
</dbReference>
<reference evidence="2" key="1">
    <citation type="journal article" date="2019" name="PLoS Negl. Trop. Dis.">
        <title>Revisiting the worldwide diversity of Leptospira species in the environment.</title>
        <authorList>
            <person name="Vincent A.T."/>
            <person name="Schiettekatte O."/>
            <person name="Bourhy P."/>
            <person name="Veyrier F.J."/>
            <person name="Picardeau M."/>
        </authorList>
    </citation>
    <scope>NUCLEOTIDE SEQUENCE [LARGE SCALE GENOMIC DNA]</scope>
    <source>
        <strain evidence="2">201601109</strain>
    </source>
</reference>
<dbReference type="OrthoDB" id="9792162at2"/>
<dbReference type="PANTHER" id="PTHR44013">
    <property type="entry name" value="ZINC-TYPE ALCOHOL DEHYDROGENASE-LIKE PROTEIN C16A3.02C"/>
    <property type="match status" value="1"/>
</dbReference>
<comment type="caution">
    <text evidence="2">The sequence shown here is derived from an EMBL/GenBank/DDBJ whole genome shotgun (WGS) entry which is preliminary data.</text>
</comment>
<dbReference type="RefSeq" id="WP_135746011.1">
    <property type="nucleotide sequence ID" value="NZ_JAIZBI010000003.1"/>
</dbReference>
<dbReference type="InterPro" id="IPR052733">
    <property type="entry name" value="Chloroplast_QOR"/>
</dbReference>
<dbReference type="SUPFAM" id="SSF50129">
    <property type="entry name" value="GroES-like"/>
    <property type="match status" value="1"/>
</dbReference>
<dbReference type="Gene3D" id="3.40.50.720">
    <property type="entry name" value="NAD(P)-binding Rossmann-like Domain"/>
    <property type="match status" value="1"/>
</dbReference>
<dbReference type="InterPro" id="IPR011032">
    <property type="entry name" value="GroES-like_sf"/>
</dbReference>
<dbReference type="Gene3D" id="3.90.180.10">
    <property type="entry name" value="Medium-chain alcohol dehydrogenases, catalytic domain"/>
    <property type="match status" value="1"/>
</dbReference>
<name>A0A6H3P1L2_9LEPT</name>
<dbReference type="InterPro" id="IPR013154">
    <property type="entry name" value="ADH-like_N"/>
</dbReference>
<feature type="domain" description="Enoyl reductase (ER)" evidence="1">
    <location>
        <begin position="10"/>
        <end position="315"/>
    </location>
</feature>
<dbReference type="Pfam" id="PF13602">
    <property type="entry name" value="ADH_zinc_N_2"/>
    <property type="match status" value="1"/>
</dbReference>
<dbReference type="Pfam" id="PF08240">
    <property type="entry name" value="ADH_N"/>
    <property type="match status" value="1"/>
</dbReference>
<evidence type="ECO:0000313" key="2">
    <source>
        <dbReference type="EMBL" id="TGN16400.1"/>
    </source>
</evidence>
<dbReference type="EMBL" id="RQHU01000005">
    <property type="protein sequence ID" value="TGN16400.1"/>
    <property type="molecule type" value="Genomic_DNA"/>
</dbReference>
<protein>
    <submittedName>
        <fullName evidence="2">NAD(P)-dependent alcohol dehydrogenase</fullName>
    </submittedName>
</protein>
<dbReference type="PANTHER" id="PTHR44013:SF1">
    <property type="entry name" value="ZINC-TYPE ALCOHOL DEHYDROGENASE-LIKE PROTEIN C16A3.02C"/>
    <property type="match status" value="1"/>
</dbReference>
<dbReference type="GO" id="GO:0016491">
    <property type="term" value="F:oxidoreductase activity"/>
    <property type="evidence" value="ECO:0007669"/>
    <property type="project" value="InterPro"/>
</dbReference>
<proteinExistence type="predicted"/>
<dbReference type="Proteomes" id="UP000297649">
    <property type="component" value="Unassembled WGS sequence"/>
</dbReference>
<keyword evidence="3" id="KW-1185">Reference proteome</keyword>
<evidence type="ECO:0000259" key="1">
    <source>
        <dbReference type="SMART" id="SM00829"/>
    </source>
</evidence>
<gene>
    <name evidence="2" type="ORF">EHR08_09125</name>
</gene>
<dbReference type="InterPro" id="IPR036291">
    <property type="entry name" value="NAD(P)-bd_dom_sf"/>
</dbReference>
<sequence>MKVITARKYGTPDVFRLENWESPSPQKNEIRIKNHNSAVNSGDWRIRKPDPKAVRLFFGILKPRKPVLGISFAGVVDAIGENVTKFQIGDKVFGSAGMQMGTYAEYFCIKESSVMTILPKEISFSEGAALSFGSLTALDFVQKCNIQKNQTMIIYGASSSVGTAAIQIAKHFGAVVTAVCSVGNFSLVQSIGADYVMDYTGFHSEPHNTTYDIVFECVGKSSISSNLKHLKKGGVLVLVGASFKEMFQAAWISLTKGINIKFGPISETIENLNFIAELTRKGEFKVVIDKSFPLEAMSAAHEYVEAGHKKGNVVIDITN</sequence>
<dbReference type="SMART" id="SM00829">
    <property type="entry name" value="PKS_ER"/>
    <property type="match status" value="1"/>
</dbReference>
<accession>A0A6H3P1L2</accession>
<organism evidence="2 3">
    <name type="scientific">Leptospira bandrabouensis</name>
    <dbReference type="NCBI Taxonomy" id="2484903"/>
    <lineage>
        <taxon>Bacteria</taxon>
        <taxon>Pseudomonadati</taxon>
        <taxon>Spirochaetota</taxon>
        <taxon>Spirochaetia</taxon>
        <taxon>Leptospirales</taxon>
        <taxon>Leptospiraceae</taxon>
        <taxon>Leptospira</taxon>
    </lineage>
</organism>
<dbReference type="InterPro" id="IPR020843">
    <property type="entry name" value="ER"/>
</dbReference>
<dbReference type="AlphaFoldDB" id="A0A6H3P1L2"/>